<dbReference type="Proteomes" id="UP000199054">
    <property type="component" value="Unassembled WGS sequence"/>
</dbReference>
<organism evidence="1 2">
    <name type="scientific">Paracoccus alcaliphilus</name>
    <dbReference type="NCBI Taxonomy" id="34002"/>
    <lineage>
        <taxon>Bacteria</taxon>
        <taxon>Pseudomonadati</taxon>
        <taxon>Pseudomonadota</taxon>
        <taxon>Alphaproteobacteria</taxon>
        <taxon>Rhodobacterales</taxon>
        <taxon>Paracoccaceae</taxon>
        <taxon>Paracoccus</taxon>
    </lineage>
</organism>
<dbReference type="AlphaFoldDB" id="A0A1H8JID2"/>
<dbReference type="EMBL" id="FODE01000017">
    <property type="protein sequence ID" value="SEN80442.1"/>
    <property type="molecule type" value="Genomic_DNA"/>
</dbReference>
<evidence type="ECO:0000313" key="1">
    <source>
        <dbReference type="EMBL" id="SEN80442.1"/>
    </source>
</evidence>
<name>A0A1H8JID2_9RHOB</name>
<proteinExistence type="predicted"/>
<reference evidence="1 2" key="1">
    <citation type="submission" date="2016-10" db="EMBL/GenBank/DDBJ databases">
        <authorList>
            <person name="de Groot N.N."/>
        </authorList>
    </citation>
    <scope>NUCLEOTIDE SEQUENCE [LARGE SCALE GENOMIC DNA]</scope>
    <source>
        <strain evidence="1 2">DSM 8512</strain>
    </source>
</reference>
<accession>A0A1H8JID2</accession>
<dbReference type="STRING" id="34002.SAMN04489859_101758"/>
<evidence type="ECO:0000313" key="2">
    <source>
        <dbReference type="Proteomes" id="UP000199054"/>
    </source>
</evidence>
<sequence>MPDCDARRCRSRLTINIFVTVLPKLGILNLVNG</sequence>
<gene>
    <name evidence="1" type="ORF">SAMN04489859_101758</name>
</gene>
<protein>
    <submittedName>
        <fullName evidence="1">Uncharacterized protein</fullName>
    </submittedName>
</protein>
<keyword evidence="2" id="KW-1185">Reference proteome</keyword>